<protein>
    <submittedName>
        <fullName evidence="2">Uncharacterized protein</fullName>
    </submittedName>
</protein>
<feature type="region of interest" description="Disordered" evidence="1">
    <location>
        <begin position="58"/>
        <end position="88"/>
    </location>
</feature>
<proteinExistence type="predicted"/>
<evidence type="ECO:0000256" key="1">
    <source>
        <dbReference type="SAM" id="MobiDB-lite"/>
    </source>
</evidence>
<organism evidence="2 3">
    <name type="scientific">Araneus ventricosus</name>
    <name type="common">Orbweaver spider</name>
    <name type="synonym">Epeira ventricosa</name>
    <dbReference type="NCBI Taxonomy" id="182803"/>
    <lineage>
        <taxon>Eukaryota</taxon>
        <taxon>Metazoa</taxon>
        <taxon>Ecdysozoa</taxon>
        <taxon>Arthropoda</taxon>
        <taxon>Chelicerata</taxon>
        <taxon>Arachnida</taxon>
        <taxon>Araneae</taxon>
        <taxon>Araneomorphae</taxon>
        <taxon>Entelegynae</taxon>
        <taxon>Araneoidea</taxon>
        <taxon>Araneidae</taxon>
        <taxon>Araneus</taxon>
    </lineage>
</organism>
<dbReference type="EMBL" id="BGPR01000068">
    <property type="protein sequence ID" value="GBL89962.1"/>
    <property type="molecule type" value="Genomic_DNA"/>
</dbReference>
<gene>
    <name evidence="2" type="ORF">AVEN_178375_1</name>
</gene>
<accession>A0A4Y2BCD0</accession>
<dbReference type="Proteomes" id="UP000499080">
    <property type="component" value="Unassembled WGS sequence"/>
</dbReference>
<sequence>MEFLTIWKIPGMSRIFPATTEMRATTSSAESTGLVHQCLQLTPAEKAQVPHYAGTTMSGATTEEHVLRGKRSSYKRRAMPRYRPQLHT</sequence>
<name>A0A4Y2BCD0_ARAVE</name>
<evidence type="ECO:0000313" key="3">
    <source>
        <dbReference type="Proteomes" id="UP000499080"/>
    </source>
</evidence>
<dbReference type="AlphaFoldDB" id="A0A4Y2BCD0"/>
<keyword evidence="3" id="KW-1185">Reference proteome</keyword>
<feature type="compositionally biased region" description="Basic residues" evidence="1">
    <location>
        <begin position="68"/>
        <end position="88"/>
    </location>
</feature>
<comment type="caution">
    <text evidence="2">The sequence shown here is derived from an EMBL/GenBank/DDBJ whole genome shotgun (WGS) entry which is preliminary data.</text>
</comment>
<evidence type="ECO:0000313" key="2">
    <source>
        <dbReference type="EMBL" id="GBL89962.1"/>
    </source>
</evidence>
<reference evidence="2 3" key="1">
    <citation type="journal article" date="2019" name="Sci. Rep.">
        <title>Orb-weaving spider Araneus ventricosus genome elucidates the spidroin gene catalogue.</title>
        <authorList>
            <person name="Kono N."/>
            <person name="Nakamura H."/>
            <person name="Ohtoshi R."/>
            <person name="Moran D.A.P."/>
            <person name="Shinohara A."/>
            <person name="Yoshida Y."/>
            <person name="Fujiwara M."/>
            <person name="Mori M."/>
            <person name="Tomita M."/>
            <person name="Arakawa K."/>
        </authorList>
    </citation>
    <scope>NUCLEOTIDE SEQUENCE [LARGE SCALE GENOMIC DNA]</scope>
</reference>